<reference evidence="1 2" key="1">
    <citation type="journal article" date="2012" name="J. Bacteriol.">
        <title>Genome sequence of the pathogenic Herbaspirillum seropedicae strain Os34, isolated from rice roots.</title>
        <authorList>
            <person name="Ye W."/>
            <person name="Ye S."/>
            <person name="Liu J."/>
            <person name="Chang S."/>
            <person name="Chen M."/>
            <person name="Zhu B."/>
            <person name="Guo L."/>
            <person name="An Q."/>
        </authorList>
    </citation>
    <scope>NUCLEOTIDE SEQUENCE [LARGE SCALE GENOMIC DNA]</scope>
    <source>
        <strain evidence="1 2">Os34</strain>
    </source>
</reference>
<dbReference type="RefSeq" id="WP_017454963.1">
    <property type="nucleotide sequence ID" value="NZ_CP008956.1"/>
</dbReference>
<proteinExistence type="predicted"/>
<dbReference type="Proteomes" id="UP000501648">
    <property type="component" value="Chromosome"/>
</dbReference>
<dbReference type="AlphaFoldDB" id="A0A6M3ZXQ1"/>
<gene>
    <name evidence="1" type="ORF">C798_25390</name>
</gene>
<protein>
    <submittedName>
        <fullName evidence="1">Uncharacterized protein</fullName>
    </submittedName>
</protein>
<evidence type="ECO:0000313" key="2">
    <source>
        <dbReference type="Proteomes" id="UP000501648"/>
    </source>
</evidence>
<accession>A0A6M3ZXQ1</accession>
<dbReference type="EMBL" id="CP008956">
    <property type="protein sequence ID" value="QJQ03449.1"/>
    <property type="molecule type" value="Genomic_DNA"/>
</dbReference>
<evidence type="ECO:0000313" key="1">
    <source>
        <dbReference type="EMBL" id="QJQ03449.1"/>
    </source>
</evidence>
<sequence>MSSNFYHVRVELHKPHHSEDAYIRLHEKMEKAGYQVTVRARDGAEYHLPRATYLKSAPTGQASAISNEVLAIAESVAAKGHAGVMVSESVDLQIRGLKKVEKATLSSQIKVAPTKVPATTSAGAPKILFSQFKAQQEKK</sequence>
<name>A0A6M3ZXQ1_9BURK</name>
<organism evidence="1 2">
    <name type="scientific">Herbaspirillum rubrisubalbicans Os34</name>
    <dbReference type="NCBI Taxonomy" id="1235827"/>
    <lineage>
        <taxon>Bacteria</taxon>
        <taxon>Pseudomonadati</taxon>
        <taxon>Pseudomonadota</taxon>
        <taxon>Betaproteobacteria</taxon>
        <taxon>Burkholderiales</taxon>
        <taxon>Oxalobacteraceae</taxon>
        <taxon>Herbaspirillum</taxon>
    </lineage>
</organism>